<dbReference type="RefSeq" id="WP_089957534.1">
    <property type="nucleotide sequence ID" value="NZ_FOFR01000018.1"/>
</dbReference>
<evidence type="ECO:0000256" key="1">
    <source>
        <dbReference type="SAM" id="Phobius"/>
    </source>
</evidence>
<evidence type="ECO:0000313" key="3">
    <source>
        <dbReference type="Proteomes" id="UP000199352"/>
    </source>
</evidence>
<keyword evidence="1" id="KW-0812">Transmembrane</keyword>
<protein>
    <submittedName>
        <fullName evidence="2">Uncharacterized protein</fullName>
    </submittedName>
</protein>
<proteinExistence type="predicted"/>
<keyword evidence="1" id="KW-1133">Transmembrane helix</keyword>
<organism evidence="2 3">
    <name type="scientific">Lentzea xinjiangensis</name>
    <dbReference type="NCBI Taxonomy" id="402600"/>
    <lineage>
        <taxon>Bacteria</taxon>
        <taxon>Bacillati</taxon>
        <taxon>Actinomycetota</taxon>
        <taxon>Actinomycetes</taxon>
        <taxon>Pseudonocardiales</taxon>
        <taxon>Pseudonocardiaceae</taxon>
        <taxon>Lentzea</taxon>
    </lineage>
</organism>
<keyword evidence="3" id="KW-1185">Reference proteome</keyword>
<reference evidence="3" key="1">
    <citation type="submission" date="2016-10" db="EMBL/GenBank/DDBJ databases">
        <authorList>
            <person name="Varghese N."/>
            <person name="Submissions S."/>
        </authorList>
    </citation>
    <scope>NUCLEOTIDE SEQUENCE [LARGE SCALE GENOMIC DNA]</scope>
    <source>
        <strain evidence="3">CGMCC 4.3525</strain>
    </source>
</reference>
<dbReference type="AlphaFoldDB" id="A0A1H9THF8"/>
<keyword evidence="1" id="KW-0472">Membrane</keyword>
<name>A0A1H9THF8_9PSEU</name>
<accession>A0A1H9THF8</accession>
<dbReference type="Proteomes" id="UP000199352">
    <property type="component" value="Unassembled WGS sequence"/>
</dbReference>
<gene>
    <name evidence="2" type="ORF">SAMN05216188_118124</name>
</gene>
<sequence>MQYGIEDHPDLRDAAWMRAATRRAKREVRTQRRRARLRRHSGKVVTALALVAVGGVVVGLQRAGAFDGVSLPDAELPRAGVNVEAPFTGTPAENWSEGEKGIVVPSADPAFEHVRRALVAARLDPVAISEHKPGRYLAMLAPGAREHVSTRLHDWTTRLKPGTKLFPGGIRASGTMTLGEADGHRTVTADFVYAYAFEPPAPEKLLDQMEMIAAVREKVTYAVTPEGLWPTEAHGHRYSIACRASDEGFLAPRFVEPSQHLTEVRDDRKHFTVGGEVPTGDNCD</sequence>
<feature type="transmembrane region" description="Helical" evidence="1">
    <location>
        <begin position="42"/>
        <end position="60"/>
    </location>
</feature>
<dbReference type="EMBL" id="FOFR01000018">
    <property type="protein sequence ID" value="SER96558.1"/>
    <property type="molecule type" value="Genomic_DNA"/>
</dbReference>
<dbReference type="STRING" id="402600.SAMN05216188_118124"/>
<dbReference type="OrthoDB" id="4549522at2"/>
<evidence type="ECO:0000313" key="2">
    <source>
        <dbReference type="EMBL" id="SER96558.1"/>
    </source>
</evidence>